<dbReference type="EMBL" id="VLKW01000016">
    <property type="protein sequence ID" value="TWI42127.1"/>
    <property type="molecule type" value="Genomic_DNA"/>
</dbReference>
<name>A0A562PCH2_9BURK</name>
<dbReference type="Gene3D" id="3.90.550.10">
    <property type="entry name" value="Spore Coat Polysaccharide Biosynthesis Protein SpsA, Chain A"/>
    <property type="match status" value="1"/>
</dbReference>
<keyword evidence="4" id="KW-1185">Reference proteome</keyword>
<reference evidence="2 3" key="1">
    <citation type="journal article" date="2015" name="Stand. Genomic Sci.">
        <title>Genomic Encyclopedia of Bacterial and Archaeal Type Strains, Phase III: the genomes of soil and plant-associated and newly described type strains.</title>
        <authorList>
            <person name="Whitman W.B."/>
            <person name="Woyke T."/>
            <person name="Klenk H.P."/>
            <person name="Zhou Y."/>
            <person name="Lilburn T.G."/>
            <person name="Beck B.J."/>
            <person name="De Vos P."/>
            <person name="Vandamme P."/>
            <person name="Eisen J.A."/>
            <person name="Garrity G."/>
            <person name="Hugenholtz P."/>
            <person name="Kyrpides N.C."/>
        </authorList>
    </citation>
    <scope>NUCLEOTIDE SEQUENCE [LARGE SCALE GENOMIC DNA]</scope>
    <source>
        <strain evidence="2 3">CGMCC 1.10685</strain>
    </source>
</reference>
<sequence length="213" mass="24398">MKKFTFGYISHKQQTHDRYLGMSLAQLEGDFDVICTSDVAYPAENYNTMLERCNTEYLILTHQDISFPPDLLARIERTIAAVPDFGALGAVGRDARGFYRWSEQRALFEVDTLDCCFLVTRADTPCRFDTANFGEFHLYVEDFCCQVSRLHGGRIHTLLTDSGEQSDLLYQPGFVPKKLVHHSATVSRQGFGWGRYQEFRDTLARKWGEVLTT</sequence>
<evidence type="ECO:0008006" key="5">
    <source>
        <dbReference type="Google" id="ProtNLM"/>
    </source>
</evidence>
<dbReference type="SUPFAM" id="SSF53448">
    <property type="entry name" value="Nucleotide-diphospho-sugar transferases"/>
    <property type="match status" value="1"/>
</dbReference>
<evidence type="ECO:0000313" key="3">
    <source>
        <dbReference type="Proteomes" id="UP000315112"/>
    </source>
</evidence>
<dbReference type="Proteomes" id="UP000315112">
    <property type="component" value="Unassembled WGS sequence"/>
</dbReference>
<dbReference type="RefSeq" id="WP_145881702.1">
    <property type="nucleotide sequence ID" value="NZ_CP046904.1"/>
</dbReference>
<protein>
    <recommendedName>
        <fullName evidence="5">Glycosyltransferase</fullName>
    </recommendedName>
</protein>
<dbReference type="OrthoDB" id="9151372at2"/>
<dbReference type="InterPro" id="IPR029044">
    <property type="entry name" value="Nucleotide-diphossugar_trans"/>
</dbReference>
<organism evidence="2 3">
    <name type="scientific">Pseudoduganella flava</name>
    <dbReference type="NCBI Taxonomy" id="871742"/>
    <lineage>
        <taxon>Bacteria</taxon>
        <taxon>Pseudomonadati</taxon>
        <taxon>Pseudomonadota</taxon>
        <taxon>Betaproteobacteria</taxon>
        <taxon>Burkholderiales</taxon>
        <taxon>Oxalobacteraceae</taxon>
        <taxon>Telluria group</taxon>
        <taxon>Pseudoduganella</taxon>
    </lineage>
</organism>
<evidence type="ECO:0000313" key="4">
    <source>
        <dbReference type="Proteomes" id="UP000437862"/>
    </source>
</evidence>
<proteinExistence type="predicted"/>
<dbReference type="Proteomes" id="UP000437862">
    <property type="component" value="Chromosome"/>
</dbReference>
<evidence type="ECO:0000313" key="2">
    <source>
        <dbReference type="EMBL" id="TWI42127.1"/>
    </source>
</evidence>
<dbReference type="AlphaFoldDB" id="A0A562PCH2"/>
<evidence type="ECO:0000313" key="1">
    <source>
        <dbReference type="EMBL" id="QGZ40173.1"/>
    </source>
</evidence>
<gene>
    <name evidence="1" type="ORF">GO485_14705</name>
    <name evidence="2" type="ORF">IP92_05658</name>
</gene>
<dbReference type="EMBL" id="CP046904">
    <property type="protein sequence ID" value="QGZ40173.1"/>
    <property type="molecule type" value="Genomic_DNA"/>
</dbReference>
<reference evidence="1 4" key="3">
    <citation type="submission" date="2019-12" db="EMBL/GenBank/DDBJ databases">
        <title>Draft Genome Sequences of Six Type Strains of the Genus Massilia.</title>
        <authorList>
            <person name="Miess H."/>
            <person name="Frediansyah A."/>
            <person name="Goeker M."/>
            <person name="Gross H."/>
        </authorList>
    </citation>
    <scope>NUCLEOTIDE SEQUENCE [LARGE SCALE GENOMIC DNA]</scope>
    <source>
        <strain evidence="1 4">DSM 26639</strain>
    </source>
</reference>
<reference evidence="2" key="2">
    <citation type="submission" date="2019-07" db="EMBL/GenBank/DDBJ databases">
        <authorList>
            <person name="Whitman W."/>
            <person name="Huntemann M."/>
            <person name="Clum A."/>
            <person name="Pillay M."/>
            <person name="Palaniappan K."/>
            <person name="Varghese N."/>
            <person name="Mikhailova N."/>
            <person name="Stamatis D."/>
            <person name="Reddy T."/>
            <person name="Daum C."/>
            <person name="Shapiro N."/>
            <person name="Ivanova N."/>
            <person name="Kyrpides N."/>
            <person name="Woyke T."/>
        </authorList>
    </citation>
    <scope>NUCLEOTIDE SEQUENCE</scope>
    <source>
        <strain evidence="2">CGMCC 1.10685</strain>
    </source>
</reference>
<accession>A0A562PCH2</accession>